<evidence type="ECO:0000313" key="3">
    <source>
        <dbReference type="EMBL" id="NEJ74290.1"/>
    </source>
</evidence>
<comment type="caution">
    <text evidence="3">The sequence shown here is derived from an EMBL/GenBank/DDBJ whole genome shotgun (WGS) entry which is preliminary data.</text>
</comment>
<dbReference type="Gene3D" id="3.50.50.60">
    <property type="entry name" value="FAD/NAD(P)-binding domain"/>
    <property type="match status" value="2"/>
</dbReference>
<evidence type="ECO:0000256" key="1">
    <source>
        <dbReference type="ARBA" id="ARBA00005995"/>
    </source>
</evidence>
<dbReference type="PRINTS" id="PR00420">
    <property type="entry name" value="RNGMNOXGNASE"/>
</dbReference>
<dbReference type="SUPFAM" id="SSF54373">
    <property type="entry name" value="FAD-linked reductases, C-terminal domain"/>
    <property type="match status" value="1"/>
</dbReference>
<dbReference type="PANTHER" id="PTHR43563">
    <property type="entry name" value="AMINE OXIDASE"/>
    <property type="match status" value="1"/>
</dbReference>
<dbReference type="SUPFAM" id="SSF51905">
    <property type="entry name" value="FAD/NAD(P)-binding domain"/>
    <property type="match status" value="1"/>
</dbReference>
<dbReference type="RefSeq" id="WP_164015437.1">
    <property type="nucleotide sequence ID" value="NZ_WUFT01000024.1"/>
</dbReference>
<gene>
    <name evidence="3" type="ORF">GR197_27745</name>
</gene>
<feature type="domain" description="Amine oxidase" evidence="2">
    <location>
        <begin position="13"/>
        <end position="85"/>
    </location>
</feature>
<dbReference type="InterPro" id="IPR050703">
    <property type="entry name" value="Flavin_MAO"/>
</dbReference>
<comment type="similarity">
    <text evidence="1">Belongs to the flavin monoamine oxidase family.</text>
</comment>
<dbReference type="GO" id="GO:0016491">
    <property type="term" value="F:oxidoreductase activity"/>
    <property type="evidence" value="ECO:0007669"/>
    <property type="project" value="InterPro"/>
</dbReference>
<dbReference type="Proteomes" id="UP000471753">
    <property type="component" value="Unassembled WGS sequence"/>
</dbReference>
<evidence type="ECO:0000259" key="2">
    <source>
        <dbReference type="Pfam" id="PF01593"/>
    </source>
</evidence>
<dbReference type="EMBL" id="WUFT01000024">
    <property type="protein sequence ID" value="NEJ74290.1"/>
    <property type="molecule type" value="Genomic_DNA"/>
</dbReference>
<dbReference type="AlphaFoldDB" id="A0A7K3UKR9"/>
<organism evidence="3 4">
    <name type="scientific">Rhizobium phaseoli</name>
    <dbReference type="NCBI Taxonomy" id="396"/>
    <lineage>
        <taxon>Bacteria</taxon>
        <taxon>Pseudomonadati</taxon>
        <taxon>Pseudomonadota</taxon>
        <taxon>Alphaproteobacteria</taxon>
        <taxon>Hyphomicrobiales</taxon>
        <taxon>Rhizobiaceae</taxon>
        <taxon>Rhizobium/Agrobacterium group</taxon>
        <taxon>Rhizobium</taxon>
    </lineage>
</organism>
<proteinExistence type="inferred from homology"/>
<dbReference type="PANTHER" id="PTHR43563:SF1">
    <property type="entry name" value="AMINE OXIDASE [FLAVIN-CONTAINING] B"/>
    <property type="match status" value="1"/>
</dbReference>
<accession>A0A7K3UKR9</accession>
<reference evidence="3 4" key="1">
    <citation type="submission" date="2019-12" db="EMBL/GenBank/DDBJ databases">
        <title>Rhizobium genotypes associated with high levels of biological nitrogen fixation by grain legumes in a temperate-maritime cropping system.</title>
        <authorList>
            <person name="Maluk M."/>
            <person name="Francesc Ferrando Molina F."/>
            <person name="Lopez Del Egido L."/>
            <person name="Lafos M."/>
            <person name="Langarica-Fuentes A."/>
            <person name="Gebre Yohannes G."/>
            <person name="Young M.W."/>
            <person name="Martin P."/>
            <person name="Gantlett R."/>
            <person name="Kenicer G."/>
            <person name="Hawes C."/>
            <person name="Begg G.S."/>
            <person name="Quilliam R.S."/>
            <person name="Squire G.R."/>
            <person name="Poole P.S."/>
            <person name="Young P.W."/>
            <person name="Iannetta P.M."/>
            <person name="James E.K."/>
        </authorList>
    </citation>
    <scope>NUCLEOTIDE SEQUENCE [LARGE SCALE GENOMIC DNA]</scope>
    <source>
        <strain evidence="3 4">JHI366</strain>
    </source>
</reference>
<sequence length="367" mass="38973">MKACRVAVVGAGLAGLYAARALHASGIDVIVLEARDRLGGRILTADETGMPAEDGFDLGPSWYWPRMQPPMETLIGELGLHSFAQNSEGDVIIERMSRETPQRYRPTMVEQQSMRLSGGMASAVRALARDIPADRILRDATVTAMALSGTGVELTVERGRVSRDVLQAEQVVAALPPRLLEATVSFSPEQDPAIAARWRDTATWMAPHAKFFAVYDEAFWQTAELSGTAQSMVGPLVEIHDATTASGKAALFGFPGVGADQRAALGEEMLKQACLAQLAKLFGSAALKPRAVLLKDWAADPLTATAADRVGGAHPLPGSSQWVSGLWKDRLILAGSETSPSEPGYLAGAVVAAGRAVADILSKMDSR</sequence>
<feature type="domain" description="Amine oxidase" evidence="2">
    <location>
        <begin position="100"/>
        <end position="361"/>
    </location>
</feature>
<evidence type="ECO:0000313" key="4">
    <source>
        <dbReference type="Proteomes" id="UP000471753"/>
    </source>
</evidence>
<name>A0A7K3UKR9_9HYPH</name>
<dbReference type="Pfam" id="PF01593">
    <property type="entry name" value="Amino_oxidase"/>
    <property type="match status" value="2"/>
</dbReference>
<dbReference type="InterPro" id="IPR036188">
    <property type="entry name" value="FAD/NAD-bd_sf"/>
</dbReference>
<protein>
    <submittedName>
        <fullName evidence="3">NAD(P)-binding protein</fullName>
    </submittedName>
</protein>
<dbReference type="InterPro" id="IPR002937">
    <property type="entry name" value="Amino_oxidase"/>
</dbReference>